<keyword evidence="4" id="KW-1185">Reference proteome</keyword>
<evidence type="ECO:0000313" key="3">
    <source>
        <dbReference type="EMBL" id="KIH44706.1"/>
    </source>
</evidence>
<dbReference type="Pfam" id="PF01082">
    <property type="entry name" value="Cu2_monooxygen"/>
    <property type="match status" value="1"/>
</dbReference>
<dbReference type="Gene3D" id="2.60.120.310">
    <property type="entry name" value="Copper type II, ascorbate-dependent monooxygenase, N-terminal domain"/>
    <property type="match status" value="1"/>
</dbReference>
<feature type="chain" id="PRO_5002148506" description="Copper type II ascorbate-dependent monooxygenase N-terminal domain-containing protein" evidence="1">
    <location>
        <begin position="20"/>
        <end position="95"/>
    </location>
</feature>
<evidence type="ECO:0000313" key="4">
    <source>
        <dbReference type="Proteomes" id="UP000054047"/>
    </source>
</evidence>
<dbReference type="AlphaFoldDB" id="A0A0C2FIC9"/>
<dbReference type="InterPro" id="IPR008977">
    <property type="entry name" value="PHM/PNGase_F_dom_sf"/>
</dbReference>
<feature type="signal peptide" evidence="1">
    <location>
        <begin position="1"/>
        <end position="19"/>
    </location>
</feature>
<dbReference type="GO" id="GO:0016715">
    <property type="term" value="F:oxidoreductase activity, acting on paired donors, with incorporation or reduction of molecular oxygen, reduced ascorbate as one donor, and incorporation of one atom of oxygen"/>
    <property type="evidence" value="ECO:0007669"/>
    <property type="project" value="InterPro"/>
</dbReference>
<organism evidence="3 4">
    <name type="scientific">Ancylostoma duodenale</name>
    <dbReference type="NCBI Taxonomy" id="51022"/>
    <lineage>
        <taxon>Eukaryota</taxon>
        <taxon>Metazoa</taxon>
        <taxon>Ecdysozoa</taxon>
        <taxon>Nematoda</taxon>
        <taxon>Chromadorea</taxon>
        <taxon>Rhabditida</taxon>
        <taxon>Rhabditina</taxon>
        <taxon>Rhabditomorpha</taxon>
        <taxon>Strongyloidea</taxon>
        <taxon>Ancylostomatidae</taxon>
        <taxon>Ancylostomatinae</taxon>
        <taxon>Ancylostoma</taxon>
    </lineage>
</organism>
<feature type="domain" description="Copper type II ascorbate-dependent monooxygenase N-terminal" evidence="2">
    <location>
        <begin position="42"/>
        <end position="88"/>
    </location>
</feature>
<proteinExistence type="predicted"/>
<dbReference type="SUPFAM" id="SSF49742">
    <property type="entry name" value="PHM/PNGase F"/>
    <property type="match status" value="1"/>
</dbReference>
<name>A0A0C2FIC9_9BILA</name>
<sequence>MHLFLTASFSLLAFLPTHGETATLNYSLIPQKRAWPAPNLRIYVHTTTETYVCTSVPLDPEAEHYLTGYKANVASHNAHHILLFGCEEPGSDDEV</sequence>
<feature type="non-terminal residue" evidence="3">
    <location>
        <position position="95"/>
    </location>
</feature>
<dbReference type="Proteomes" id="UP000054047">
    <property type="component" value="Unassembled WGS sequence"/>
</dbReference>
<protein>
    <recommendedName>
        <fullName evidence="2">Copper type II ascorbate-dependent monooxygenase N-terminal domain-containing protein</fullName>
    </recommendedName>
</protein>
<dbReference type="InterPro" id="IPR036939">
    <property type="entry name" value="Cu2_ascorb_mOase_N_sf"/>
</dbReference>
<accession>A0A0C2FIC9</accession>
<gene>
    <name evidence="3" type="ORF">ANCDUO_25266</name>
</gene>
<keyword evidence="1" id="KW-0732">Signal</keyword>
<dbReference type="EMBL" id="KN776144">
    <property type="protein sequence ID" value="KIH44706.1"/>
    <property type="molecule type" value="Genomic_DNA"/>
</dbReference>
<evidence type="ECO:0000259" key="2">
    <source>
        <dbReference type="Pfam" id="PF01082"/>
    </source>
</evidence>
<dbReference type="OrthoDB" id="10044505at2759"/>
<dbReference type="GO" id="GO:0005507">
    <property type="term" value="F:copper ion binding"/>
    <property type="evidence" value="ECO:0007669"/>
    <property type="project" value="InterPro"/>
</dbReference>
<evidence type="ECO:0000256" key="1">
    <source>
        <dbReference type="SAM" id="SignalP"/>
    </source>
</evidence>
<reference evidence="3 4" key="1">
    <citation type="submission" date="2013-12" db="EMBL/GenBank/DDBJ databases">
        <title>Draft genome of the parsitic nematode Ancylostoma duodenale.</title>
        <authorList>
            <person name="Mitreva M."/>
        </authorList>
    </citation>
    <scope>NUCLEOTIDE SEQUENCE [LARGE SCALE GENOMIC DNA]</scope>
    <source>
        <strain evidence="3 4">Zhejiang</strain>
    </source>
</reference>
<dbReference type="InterPro" id="IPR000323">
    <property type="entry name" value="Cu2_ascorb_mOase_N"/>
</dbReference>